<accession>A0AA47MRW9</accession>
<name>A0AA47MRW9_MERPO</name>
<sequence length="462" mass="51404">MTSSTQKRVYAKLPVCIVEDHNDVVCHIYRAIASKHLPMRNIKMVHLDSHPDLLIPVNMSADVVFDKDSLLDQLSIENWIMPMVYADHVSSVAWLHPPWAQQIREGEHRMAVGRDASTTTIRVTSKDDYFLSDGLYVPEEQLENPKPFTLNVVLVSPAKRSHTAHTEQRPETDALRWQPKKPKTDSQGTSGGPSPPVSSGSDFTAMLQPAGGERGPDGHQTAGKEICAFGSCQEDTDDKGSTGYVVHTLLSVVKETEPYILDVDLDFFSCKNPFKELYTQEEYAILQGLYCFRKPSATATEEAISECVEHRVHQLEDLEAAFADLLEDDSQETVARWAANPGMAPLAQLVSSLKARDHSPDYEMVHQAGLTCDYSELPHHISTEEEIDGLLLAVELVLKALPKPTLVTMSRSSLDEYCPVEQVDSIQSMVLAVLERLYGQLEVRQNYDNSSIESQGSQLAIL</sequence>
<evidence type="ECO:0000256" key="1">
    <source>
        <dbReference type="ARBA" id="ARBA00007099"/>
    </source>
</evidence>
<dbReference type="PANTHER" id="PTHR13225">
    <property type="entry name" value="MISEXPRESSION SUPPRESSOR OF RAS 6"/>
    <property type="match status" value="1"/>
</dbReference>
<dbReference type="Pfam" id="PF12640">
    <property type="entry name" value="UPF0489"/>
    <property type="match status" value="1"/>
</dbReference>
<feature type="region of interest" description="Disordered" evidence="2">
    <location>
        <begin position="159"/>
        <end position="222"/>
    </location>
</feature>
<reference evidence="3" key="1">
    <citation type="journal article" date="2023" name="Front. Mar. Sci.">
        <title>A new Merluccius polli reference genome to investigate the effects of global change in West African waters.</title>
        <authorList>
            <person name="Mateo J.L."/>
            <person name="Blanco-Fernandez C."/>
            <person name="Garcia-Vazquez E."/>
            <person name="Machado-Schiaffino G."/>
        </authorList>
    </citation>
    <scope>NUCLEOTIDE SEQUENCE</scope>
    <source>
        <strain evidence="3">C29</strain>
        <tissue evidence="3">Fin</tissue>
    </source>
</reference>
<evidence type="ECO:0000256" key="2">
    <source>
        <dbReference type="SAM" id="MobiDB-lite"/>
    </source>
</evidence>
<comment type="caution">
    <text evidence="3">The sequence shown here is derived from an EMBL/GenBank/DDBJ whole genome shotgun (WGS) entry which is preliminary data.</text>
</comment>
<proteinExistence type="inferred from homology"/>
<dbReference type="EMBL" id="JAOPHQ010002860">
    <property type="protein sequence ID" value="KAK0145379.1"/>
    <property type="molecule type" value="Genomic_DNA"/>
</dbReference>
<dbReference type="InterPro" id="IPR024131">
    <property type="entry name" value="UPF0489"/>
</dbReference>
<organism evidence="3 4">
    <name type="scientific">Merluccius polli</name>
    <name type="common">Benguela hake</name>
    <name type="synonym">Merluccius cadenati</name>
    <dbReference type="NCBI Taxonomy" id="89951"/>
    <lineage>
        <taxon>Eukaryota</taxon>
        <taxon>Metazoa</taxon>
        <taxon>Chordata</taxon>
        <taxon>Craniata</taxon>
        <taxon>Vertebrata</taxon>
        <taxon>Euteleostomi</taxon>
        <taxon>Actinopterygii</taxon>
        <taxon>Neopterygii</taxon>
        <taxon>Teleostei</taxon>
        <taxon>Neoteleostei</taxon>
        <taxon>Acanthomorphata</taxon>
        <taxon>Zeiogadaria</taxon>
        <taxon>Gadariae</taxon>
        <taxon>Gadiformes</taxon>
        <taxon>Gadoidei</taxon>
        <taxon>Merlucciidae</taxon>
        <taxon>Merluccius</taxon>
    </lineage>
</organism>
<keyword evidence="4" id="KW-1185">Reference proteome</keyword>
<protein>
    <submittedName>
        <fullName evidence="3">UPF0489 protein C5orf22</fullName>
    </submittedName>
</protein>
<dbReference type="PANTHER" id="PTHR13225:SF3">
    <property type="entry name" value="UPF0489 PROTEIN C5ORF22"/>
    <property type="match status" value="1"/>
</dbReference>
<feature type="compositionally biased region" description="Basic and acidic residues" evidence="2">
    <location>
        <begin position="164"/>
        <end position="174"/>
    </location>
</feature>
<dbReference type="Proteomes" id="UP001174136">
    <property type="component" value="Unassembled WGS sequence"/>
</dbReference>
<dbReference type="AlphaFoldDB" id="A0AA47MRW9"/>
<comment type="similarity">
    <text evidence="1">Belongs to the UPF0489 family.</text>
</comment>
<evidence type="ECO:0000313" key="3">
    <source>
        <dbReference type="EMBL" id="KAK0145379.1"/>
    </source>
</evidence>
<gene>
    <name evidence="3" type="ORF">N1851_015727</name>
</gene>
<evidence type="ECO:0000313" key="4">
    <source>
        <dbReference type="Proteomes" id="UP001174136"/>
    </source>
</evidence>